<keyword evidence="1" id="KW-1133">Transmembrane helix</keyword>
<feature type="transmembrane region" description="Helical" evidence="1">
    <location>
        <begin position="259"/>
        <end position="276"/>
    </location>
</feature>
<feature type="transmembrane region" description="Helical" evidence="1">
    <location>
        <begin position="170"/>
        <end position="197"/>
    </location>
</feature>
<evidence type="ECO:0000313" key="3">
    <source>
        <dbReference type="Proteomes" id="UP000198528"/>
    </source>
</evidence>
<dbReference type="Proteomes" id="UP000198528">
    <property type="component" value="Unassembled WGS sequence"/>
</dbReference>
<feature type="transmembrane region" description="Helical" evidence="1">
    <location>
        <begin position="121"/>
        <end position="141"/>
    </location>
</feature>
<dbReference type="EMBL" id="FMZL01000002">
    <property type="protein sequence ID" value="SDC03805.1"/>
    <property type="molecule type" value="Genomic_DNA"/>
</dbReference>
<keyword evidence="1" id="KW-0472">Membrane</keyword>
<dbReference type="RefSeq" id="WP_090844878.1">
    <property type="nucleotide sequence ID" value="NZ_FMZL01000002.1"/>
</dbReference>
<sequence>MSLRRRWLPILLAGVFVVAMVAAAGALRCPEVLFPETAAILCGAWIQPHQAWNVDRPRMIALMCAGAVFGTAVNLLLPWPLWLRAPLGFLFCATLMNVAGADMTPVLSAAILPMVLGTREWAYPVAVAVIVSLVCAGQVALEHLGLREKIDFRPFRLPLRQTLLGCGRRFLVFCVLACPAFATGNAFLAVPPLLVAYTELTRPDMTLRLRPRRTWCTLALAAAIGCVARNAVEALGVPTWVAAALAYAALVLVWDRMRVWMPPAGALVLLALLAPWPGPWLYFAEAAIGAAVWVASAIWLFPGIRPGQDGAPAED</sequence>
<proteinExistence type="predicted"/>
<protein>
    <submittedName>
        <fullName evidence="2">HPP family protein</fullName>
    </submittedName>
</protein>
<keyword evidence="1" id="KW-0812">Transmembrane</keyword>
<feature type="transmembrane region" description="Helical" evidence="1">
    <location>
        <begin position="59"/>
        <end position="77"/>
    </location>
</feature>
<feature type="transmembrane region" description="Helical" evidence="1">
    <location>
        <begin position="282"/>
        <end position="301"/>
    </location>
</feature>
<keyword evidence="3" id="KW-1185">Reference proteome</keyword>
<reference evidence="3" key="1">
    <citation type="submission" date="2016-10" db="EMBL/GenBank/DDBJ databases">
        <authorList>
            <person name="Varghese N."/>
            <person name="Submissions S."/>
        </authorList>
    </citation>
    <scope>NUCLEOTIDE SEQUENCE [LARGE SCALE GENOMIC DNA]</scope>
    <source>
        <strain evidence="3">DSM 22619</strain>
    </source>
</reference>
<evidence type="ECO:0000256" key="1">
    <source>
        <dbReference type="SAM" id="Phobius"/>
    </source>
</evidence>
<gene>
    <name evidence="2" type="ORF">SAMN04487824_102101</name>
</gene>
<dbReference type="STRING" id="604330.SAMN04489857_0273"/>
<evidence type="ECO:0000313" key="2">
    <source>
        <dbReference type="EMBL" id="SDC03805.1"/>
    </source>
</evidence>
<name>A0A1G6ICT4_9ACTN</name>
<accession>A0A1G6ICT4</accession>
<feature type="transmembrane region" description="Helical" evidence="1">
    <location>
        <begin position="237"/>
        <end position="254"/>
    </location>
</feature>
<dbReference type="AlphaFoldDB" id="A0A1G6ICT4"/>
<feature type="transmembrane region" description="Helical" evidence="1">
    <location>
        <begin position="89"/>
        <end position="115"/>
    </location>
</feature>
<organism evidence="2 3">
    <name type="scientific">Parafannyhessea umbonata</name>
    <dbReference type="NCBI Taxonomy" id="604330"/>
    <lineage>
        <taxon>Bacteria</taxon>
        <taxon>Bacillati</taxon>
        <taxon>Actinomycetota</taxon>
        <taxon>Coriobacteriia</taxon>
        <taxon>Coriobacteriales</taxon>
        <taxon>Atopobiaceae</taxon>
        <taxon>Parafannyhessea</taxon>
    </lineage>
</organism>